<feature type="region of interest" description="Disordered" evidence="1">
    <location>
        <begin position="147"/>
        <end position="191"/>
    </location>
</feature>
<dbReference type="EMBL" id="CAUWAG010000010">
    <property type="protein sequence ID" value="CAJ2506964.1"/>
    <property type="molecule type" value="Genomic_DNA"/>
</dbReference>
<dbReference type="Proteomes" id="UP001295740">
    <property type="component" value="Unassembled WGS sequence"/>
</dbReference>
<reference evidence="2" key="1">
    <citation type="submission" date="2023-10" db="EMBL/GenBank/DDBJ databases">
        <authorList>
            <person name="Hackl T."/>
        </authorList>
    </citation>
    <scope>NUCLEOTIDE SEQUENCE</scope>
</reference>
<feature type="compositionally biased region" description="Polar residues" evidence="1">
    <location>
        <begin position="147"/>
        <end position="158"/>
    </location>
</feature>
<keyword evidence="3" id="KW-1185">Reference proteome</keyword>
<comment type="caution">
    <text evidence="2">The sequence shown here is derived from an EMBL/GenBank/DDBJ whole genome shotgun (WGS) entry which is preliminary data.</text>
</comment>
<accession>A0AAI8VL81</accession>
<name>A0AAI8VL81_9PEZI</name>
<evidence type="ECO:0000256" key="1">
    <source>
        <dbReference type="SAM" id="MobiDB-lite"/>
    </source>
</evidence>
<feature type="compositionally biased region" description="Polar residues" evidence="1">
    <location>
        <begin position="422"/>
        <end position="440"/>
    </location>
</feature>
<dbReference type="AlphaFoldDB" id="A0AAI8VL81"/>
<gene>
    <name evidence="2" type="ORF">KHLLAP_LOCUS7432</name>
</gene>
<evidence type="ECO:0000313" key="2">
    <source>
        <dbReference type="EMBL" id="CAJ2506964.1"/>
    </source>
</evidence>
<sequence length="462" mass="51968">MASSSSAPGIPVTLETPAPAPPAQSILEYLTVKNPDINHQEAGKSLTDKRQYWVPKLVKPWHEFEFNTMEKIFGRELMTECRRPRVMHHVFPPPHPERDLIEKLEDTTRWILGSWTIRMVNSALEPVEKSLNPVFWTAQSLAAPTATSVAPSLSSTGRATAGVRSQPKRRASSQNPAAETRPRRARSLVPDGTGLSHESLLALAVPTSETGNLGEWTYAGRLPKEIKPGTKWSSERLDRGQIVDQNGRWKEGQQWRNYSAPLRQIYTYCARAKSRYGCIVTSKEVVVVRIRPEKEDDGPAEEGTSGGDSSKRGDNLSSDLRSRGLMEWKSIKWSEHRREELVEEYRELTMNLALWIMHVLAGNDCEIKRRYDPLSQEEKRTSTISSPSPWPVPISLTSSMAYSMAESQQPQLREPRGHGNPFQDSFTSASDLGASFNSTASRKRRRESPDVGLARGRPRCQR</sequence>
<feature type="compositionally biased region" description="Basic and acidic residues" evidence="1">
    <location>
        <begin position="309"/>
        <end position="318"/>
    </location>
</feature>
<protein>
    <submittedName>
        <fullName evidence="2">Uu.00g081500.m01.CDS01</fullName>
    </submittedName>
</protein>
<organism evidence="2 3">
    <name type="scientific">Anthostomella pinea</name>
    <dbReference type="NCBI Taxonomy" id="933095"/>
    <lineage>
        <taxon>Eukaryota</taxon>
        <taxon>Fungi</taxon>
        <taxon>Dikarya</taxon>
        <taxon>Ascomycota</taxon>
        <taxon>Pezizomycotina</taxon>
        <taxon>Sordariomycetes</taxon>
        <taxon>Xylariomycetidae</taxon>
        <taxon>Xylariales</taxon>
        <taxon>Xylariaceae</taxon>
        <taxon>Anthostomella</taxon>
    </lineage>
</organism>
<feature type="compositionally biased region" description="Polar residues" evidence="1">
    <location>
        <begin position="402"/>
        <end position="411"/>
    </location>
</feature>
<evidence type="ECO:0000313" key="3">
    <source>
        <dbReference type="Proteomes" id="UP001295740"/>
    </source>
</evidence>
<proteinExistence type="predicted"/>
<feature type="region of interest" description="Disordered" evidence="1">
    <location>
        <begin position="291"/>
        <end position="318"/>
    </location>
</feature>
<feature type="region of interest" description="Disordered" evidence="1">
    <location>
        <begin position="402"/>
        <end position="462"/>
    </location>
</feature>